<feature type="domain" description="NADH:flavin oxidoreductase/NADH oxidase N-terminal" evidence="6">
    <location>
        <begin position="6"/>
        <end position="335"/>
    </location>
</feature>
<dbReference type="InterPro" id="IPR001155">
    <property type="entry name" value="OxRdtase_FMN_N"/>
</dbReference>
<dbReference type="RefSeq" id="WP_221271721.1">
    <property type="nucleotide sequence ID" value="NZ_AP024819.1"/>
</dbReference>
<organism evidence="7 8">
    <name type="scientific">Helicobacter gastrofelis</name>
    <dbReference type="NCBI Taxonomy" id="2849642"/>
    <lineage>
        <taxon>Bacteria</taxon>
        <taxon>Pseudomonadati</taxon>
        <taxon>Campylobacterota</taxon>
        <taxon>Epsilonproteobacteria</taxon>
        <taxon>Campylobacterales</taxon>
        <taxon>Helicobacteraceae</taxon>
        <taxon>Helicobacter</taxon>
    </lineage>
</organism>
<gene>
    <name evidence="7" type="primary">namA</name>
    <name evidence="7" type="ORF">NHP190012_14800</name>
</gene>
<evidence type="ECO:0000256" key="2">
    <source>
        <dbReference type="ARBA" id="ARBA00022630"/>
    </source>
</evidence>
<keyword evidence="8" id="KW-1185">Reference proteome</keyword>
<evidence type="ECO:0000313" key="7">
    <source>
        <dbReference type="EMBL" id="BCZ19838.1"/>
    </source>
</evidence>
<evidence type="ECO:0000256" key="4">
    <source>
        <dbReference type="ARBA" id="ARBA00022857"/>
    </source>
</evidence>
<protein>
    <submittedName>
        <fullName evidence="7">NADPH dehydrogenase</fullName>
    </submittedName>
</protein>
<reference evidence="7 8" key="1">
    <citation type="submission" date="2021-07" db="EMBL/GenBank/DDBJ databases">
        <title>Novel Helicobacter sp. Isolated from a cat.</title>
        <authorList>
            <person name="Rimbara E."/>
            <person name="Suzuki M."/>
        </authorList>
    </citation>
    <scope>NUCLEOTIDE SEQUENCE [LARGE SCALE GENOMIC DNA]</scope>
    <source>
        <strain evidence="8">NHP19-012</strain>
    </source>
</reference>
<evidence type="ECO:0000256" key="5">
    <source>
        <dbReference type="ARBA" id="ARBA00023002"/>
    </source>
</evidence>
<dbReference type="Proteomes" id="UP000826146">
    <property type="component" value="Chromosome"/>
</dbReference>
<dbReference type="Pfam" id="PF00724">
    <property type="entry name" value="Oxidored_FMN"/>
    <property type="match status" value="1"/>
</dbReference>
<dbReference type="PANTHER" id="PTHR43303">
    <property type="entry name" value="NADPH DEHYDROGENASE C23G7.10C-RELATED"/>
    <property type="match status" value="1"/>
</dbReference>
<dbReference type="EMBL" id="AP024819">
    <property type="protein sequence ID" value="BCZ19838.1"/>
    <property type="molecule type" value="Genomic_DNA"/>
</dbReference>
<evidence type="ECO:0000259" key="6">
    <source>
        <dbReference type="Pfam" id="PF00724"/>
    </source>
</evidence>
<keyword evidence="5" id="KW-0560">Oxidoreductase</keyword>
<name>A0ABM7SHJ3_9HELI</name>
<evidence type="ECO:0000256" key="3">
    <source>
        <dbReference type="ARBA" id="ARBA00022643"/>
    </source>
</evidence>
<sequence>MDKTLLFSPWKIKDLELKNRVVMAPMDQYSAVDGYTNEWHTHHYVSRAIGQVGLIIFEVAAVSAKGRIDPGDLGIYEDGHIEGLAKIVAECHKYGSKVALQIGHAGRRGQLKDTPLLAPTALRFNEQYATPKEMDTNDIKQVILEFKQAGLRAKQAGFDALEIHAAHGYLLSSFLSPLTNQRSDAYGKNRALILQEILENLRETMDLPLIVRVSATDYHKQGNTPEKMAELLEPLSPLYDALNVSSGGVVQAPPKNYRATSGKATEETSIKVYPGYQIPYALVLKEALDKPTIGGGLLEEPKMAQRLVGSQVVDAIYLARALLKNPFWCFNAAMSLGQEIEIPKPYARMVYL</sequence>
<evidence type="ECO:0000256" key="1">
    <source>
        <dbReference type="ARBA" id="ARBA00001917"/>
    </source>
</evidence>
<dbReference type="PANTHER" id="PTHR43303:SF4">
    <property type="entry name" value="NADPH DEHYDROGENASE C23G7.10C-RELATED"/>
    <property type="match status" value="1"/>
</dbReference>
<comment type="cofactor">
    <cofactor evidence="1">
        <name>FMN</name>
        <dbReference type="ChEBI" id="CHEBI:58210"/>
    </cofactor>
</comment>
<dbReference type="InterPro" id="IPR044152">
    <property type="entry name" value="YqjM-like"/>
</dbReference>
<dbReference type="Gene3D" id="3.20.20.70">
    <property type="entry name" value="Aldolase class I"/>
    <property type="match status" value="1"/>
</dbReference>
<proteinExistence type="predicted"/>
<dbReference type="SUPFAM" id="SSF51395">
    <property type="entry name" value="FMN-linked oxidoreductases"/>
    <property type="match status" value="1"/>
</dbReference>
<keyword evidence="3" id="KW-0288">FMN</keyword>
<accession>A0ABM7SHJ3</accession>
<evidence type="ECO:0000313" key="8">
    <source>
        <dbReference type="Proteomes" id="UP000826146"/>
    </source>
</evidence>
<keyword evidence="2" id="KW-0285">Flavoprotein</keyword>
<dbReference type="InterPro" id="IPR013785">
    <property type="entry name" value="Aldolase_TIM"/>
</dbReference>
<keyword evidence="4" id="KW-0521">NADP</keyword>